<feature type="coiled-coil region" evidence="1">
    <location>
        <begin position="127"/>
        <end position="161"/>
    </location>
</feature>
<sequence length="164" mass="18840">MEMESKMAANYPNEMSMGMDATCNFPPQVFGFGDGSHPVCGEVPIPISDFSSNPLLVPQPVQPWLNVVVAEGAKDDDNDFISTPRFRLLGMRKREIIRPRDLLTQGCTPQQIEERLLDQLQPLMMENSRLTNQLEHYESKINRLTNRLEHYESEIIRLTNQLEH</sequence>
<reference evidence="2 3" key="1">
    <citation type="submission" date="2024-01" db="EMBL/GenBank/DDBJ databases">
        <title>A telomere-to-telomere, gap-free genome of sweet tea (Lithocarpus litseifolius).</title>
        <authorList>
            <person name="Zhou J."/>
        </authorList>
    </citation>
    <scope>NUCLEOTIDE SEQUENCE [LARGE SCALE GENOMIC DNA]</scope>
    <source>
        <strain evidence="2">Zhou-2022a</strain>
        <tissue evidence="2">Leaf</tissue>
    </source>
</reference>
<dbReference type="AlphaFoldDB" id="A0AAW2D2Z8"/>
<dbReference type="EMBL" id="JAZDWU010000005">
    <property type="protein sequence ID" value="KAL0003490.1"/>
    <property type="molecule type" value="Genomic_DNA"/>
</dbReference>
<organism evidence="2 3">
    <name type="scientific">Lithocarpus litseifolius</name>
    <dbReference type="NCBI Taxonomy" id="425828"/>
    <lineage>
        <taxon>Eukaryota</taxon>
        <taxon>Viridiplantae</taxon>
        <taxon>Streptophyta</taxon>
        <taxon>Embryophyta</taxon>
        <taxon>Tracheophyta</taxon>
        <taxon>Spermatophyta</taxon>
        <taxon>Magnoliopsida</taxon>
        <taxon>eudicotyledons</taxon>
        <taxon>Gunneridae</taxon>
        <taxon>Pentapetalae</taxon>
        <taxon>rosids</taxon>
        <taxon>fabids</taxon>
        <taxon>Fagales</taxon>
        <taxon>Fagaceae</taxon>
        <taxon>Lithocarpus</taxon>
    </lineage>
</organism>
<keyword evidence="1" id="KW-0175">Coiled coil</keyword>
<name>A0AAW2D2Z8_9ROSI</name>
<proteinExistence type="predicted"/>
<evidence type="ECO:0000256" key="1">
    <source>
        <dbReference type="SAM" id="Coils"/>
    </source>
</evidence>
<keyword evidence="3" id="KW-1185">Reference proteome</keyword>
<evidence type="ECO:0000313" key="2">
    <source>
        <dbReference type="EMBL" id="KAL0003490.1"/>
    </source>
</evidence>
<accession>A0AAW2D2Z8</accession>
<protein>
    <recommendedName>
        <fullName evidence="4">BZIP transcription factor</fullName>
    </recommendedName>
</protein>
<comment type="caution">
    <text evidence="2">The sequence shown here is derived from an EMBL/GenBank/DDBJ whole genome shotgun (WGS) entry which is preliminary data.</text>
</comment>
<dbReference type="Proteomes" id="UP001459277">
    <property type="component" value="Unassembled WGS sequence"/>
</dbReference>
<evidence type="ECO:0008006" key="4">
    <source>
        <dbReference type="Google" id="ProtNLM"/>
    </source>
</evidence>
<gene>
    <name evidence="2" type="ORF">SO802_017271</name>
</gene>
<evidence type="ECO:0000313" key="3">
    <source>
        <dbReference type="Proteomes" id="UP001459277"/>
    </source>
</evidence>